<dbReference type="EMBL" id="MW021763">
    <property type="protein sequence ID" value="QPX75151.1"/>
    <property type="molecule type" value="Genomic_DNA"/>
</dbReference>
<gene>
    <name evidence="1" type="ORF">BIGDOG_47</name>
</gene>
<protein>
    <submittedName>
        <fullName evidence="1">Putative exonuclease</fullName>
    </submittedName>
</protein>
<organism evidence="1 2">
    <name type="scientific">Serratia phage vB_SmaS_Bigdog</name>
    <dbReference type="NCBI Taxonomy" id="2777364"/>
    <lineage>
        <taxon>Viruses</taxon>
        <taxon>Duplodnaviria</taxon>
        <taxon>Heunggongvirae</taxon>
        <taxon>Uroviricota</taxon>
        <taxon>Caudoviricetes</taxon>
        <taxon>Bonzeevirus</taxon>
        <taxon>Bonzeevirus bigdog</taxon>
    </lineage>
</organism>
<sequence length="336" mass="37564">MSKTTELLKMFSMNEATADFCEKNSPQYIDDECGRINFYSSRWASIMRPTPEVKNVIDFDQSAVARVVYNLKKIGVIFDVDKPFYQKVGHGHISLRIDGTIKQGYPDFPNEPGLLFVRRLSKCQFSAAVSGNNGLLDRNAHLLMAIGGFKKSSVIYVCDQTGEISAQVVELNLVRAHKIYETVNNSVSSVTIPERINNEDKCSFCPFAKYCILPDSPSPTCRNCVNFVIGYNGYAACKVQNGKQLSIDEQVNLHKCAHHVYMSDFLSSWAEFLNIEVDGGYEYANKLTGEIFVNSQSGANGSYTSYEIYGASGKDLIGSKKIDKIRKMFDAKIEDD</sequence>
<keyword evidence="1" id="KW-0540">Nuclease</keyword>
<evidence type="ECO:0000313" key="1">
    <source>
        <dbReference type="EMBL" id="QPX75151.1"/>
    </source>
</evidence>
<reference evidence="1 2" key="1">
    <citation type="submission" date="2020-09" db="EMBL/GenBank/DDBJ databases">
        <authorList>
            <person name="Hogan T.J."/>
            <person name="Wilson M.E."/>
            <person name="Walker J.K."/>
            <person name="Johnson L."/>
            <person name="Sharma R."/>
            <person name="Grose J.H."/>
        </authorList>
    </citation>
    <scope>NUCLEOTIDE SEQUENCE [LARGE SCALE GENOMIC DNA]</scope>
</reference>
<accession>A0A7T3NA31</accession>
<name>A0A7T3NA31_9CAUD</name>
<keyword evidence="1" id="KW-0378">Hydrolase</keyword>
<keyword evidence="1" id="KW-0269">Exonuclease</keyword>
<dbReference type="GO" id="GO:0004527">
    <property type="term" value="F:exonuclease activity"/>
    <property type="evidence" value="ECO:0007669"/>
    <property type="project" value="UniProtKB-KW"/>
</dbReference>
<evidence type="ECO:0000313" key="2">
    <source>
        <dbReference type="Proteomes" id="UP000595656"/>
    </source>
</evidence>
<keyword evidence="2" id="KW-1185">Reference proteome</keyword>
<proteinExistence type="predicted"/>
<dbReference type="Proteomes" id="UP000595656">
    <property type="component" value="Segment"/>
</dbReference>